<keyword evidence="10 15" id="KW-0833">Ubl conjugation pathway</keyword>
<evidence type="ECO:0000256" key="10">
    <source>
        <dbReference type="ARBA" id="ARBA00022786"/>
    </source>
</evidence>
<dbReference type="Pfam" id="PF07574">
    <property type="entry name" value="SMC_Nse1"/>
    <property type="match status" value="1"/>
</dbReference>
<dbReference type="EMBL" id="CAKXYY010000013">
    <property type="protein sequence ID" value="CAH2353953.1"/>
    <property type="molecule type" value="Genomic_DNA"/>
</dbReference>
<keyword evidence="18" id="KW-1185">Reference proteome</keyword>
<dbReference type="Pfam" id="PF08746">
    <property type="entry name" value="zf-RING-like"/>
    <property type="match status" value="1"/>
</dbReference>
<dbReference type="Gene3D" id="3.30.40.10">
    <property type="entry name" value="Zinc/RING finger domain, C3HC4 (zinc finger)"/>
    <property type="match status" value="1"/>
</dbReference>
<evidence type="ECO:0000256" key="15">
    <source>
        <dbReference type="RuleBase" id="RU368018"/>
    </source>
</evidence>
<comment type="function">
    <text evidence="15">Acts in a DNA repair pathway for removal of UV-induced DNA damage that is distinct from classical nucleotide excision repair and in repair of ionizing radiation damage. Functions in homologous recombination repair of DNA double strand breaks and in recovery of stalled replication forks.</text>
</comment>
<keyword evidence="14 15" id="KW-0539">Nucleus</keyword>
<dbReference type="Gene3D" id="3.90.1150.220">
    <property type="match status" value="1"/>
</dbReference>
<sequence>MSYSSRMDVYSPTHITLLTYIRSASSCSQSQLLKVLAKIIRAIEPEVTTASQSPVEPTITKEVLDGYISAINTKVNPTGFKIAKYRDQVSGTIYYIFISTVSDAITKSNTSYTPPEIDSIKKVIDDIIDQDSFVYSLGYVNSSQRVGQTLNKTARESNMFLTKLIDDGWFELTEEDRIVLSGRSICELKHYLVERYGLYGEDVEKGKLFVCQQCKELVTIGFKCKENSCAVSFHAKCLDFYNRLHDSPRCPGNCNFEWTEAGRRLGVLPETLK</sequence>
<gene>
    <name evidence="17" type="ORF">CLIB1423_13S02674</name>
</gene>
<keyword evidence="12 15" id="KW-0233">DNA recombination</keyword>
<dbReference type="InterPro" id="IPR036388">
    <property type="entry name" value="WH-like_DNA-bd_sf"/>
</dbReference>
<comment type="subunit">
    <text evidence="15">Component of the Smc5-Smc6 complex.</text>
</comment>
<keyword evidence="6 15" id="KW-0808">Transferase</keyword>
<evidence type="ECO:0000256" key="2">
    <source>
        <dbReference type="ARBA" id="ARBA00004123"/>
    </source>
</evidence>
<dbReference type="GO" id="GO:0008270">
    <property type="term" value="F:zinc ion binding"/>
    <property type="evidence" value="ECO:0007669"/>
    <property type="project" value="UniProtKB-KW"/>
</dbReference>
<name>A0A9P0VZF7_9ASCO</name>
<dbReference type="GO" id="GO:0061630">
    <property type="term" value="F:ubiquitin protein ligase activity"/>
    <property type="evidence" value="ECO:0007669"/>
    <property type="project" value="UniProtKB-EC"/>
</dbReference>
<dbReference type="GO" id="GO:0005634">
    <property type="term" value="C:nucleus"/>
    <property type="evidence" value="ECO:0007669"/>
    <property type="project" value="UniProtKB-SubCell"/>
</dbReference>
<comment type="caution">
    <text evidence="17">The sequence shown here is derived from an EMBL/GenBank/DDBJ whole genome shotgun (WGS) entry which is preliminary data.</text>
</comment>
<dbReference type="EC" id="2.3.2.27" evidence="4 15"/>
<dbReference type="PANTHER" id="PTHR20973:SF0">
    <property type="entry name" value="NON-STRUCTURAL MAINTENANCE OF CHROMOSOMES ELEMENT 1 HOMOLOG"/>
    <property type="match status" value="1"/>
</dbReference>
<dbReference type="InterPro" id="IPR013083">
    <property type="entry name" value="Znf_RING/FYVE/PHD"/>
</dbReference>
<evidence type="ECO:0000313" key="18">
    <source>
        <dbReference type="Proteomes" id="UP000837801"/>
    </source>
</evidence>
<dbReference type="GO" id="GO:0000724">
    <property type="term" value="P:double-strand break repair via homologous recombination"/>
    <property type="evidence" value="ECO:0007669"/>
    <property type="project" value="TreeGrafter"/>
</dbReference>
<evidence type="ECO:0000256" key="8">
    <source>
        <dbReference type="ARBA" id="ARBA00022763"/>
    </source>
</evidence>
<organism evidence="17 18">
    <name type="scientific">[Candida] railenensis</name>
    <dbReference type="NCBI Taxonomy" id="45579"/>
    <lineage>
        <taxon>Eukaryota</taxon>
        <taxon>Fungi</taxon>
        <taxon>Dikarya</taxon>
        <taxon>Ascomycota</taxon>
        <taxon>Saccharomycotina</taxon>
        <taxon>Pichiomycetes</taxon>
        <taxon>Debaryomycetaceae</taxon>
        <taxon>Kurtzmaniella</taxon>
    </lineage>
</organism>
<evidence type="ECO:0000256" key="6">
    <source>
        <dbReference type="ARBA" id="ARBA00022679"/>
    </source>
</evidence>
<comment type="catalytic activity">
    <reaction evidence="1 15">
        <text>S-ubiquitinyl-[E2 ubiquitin-conjugating enzyme]-L-cysteine + [acceptor protein]-L-lysine = [E2 ubiquitin-conjugating enzyme]-L-cysteine + N(6)-ubiquitinyl-[acceptor protein]-L-lysine.</text>
        <dbReference type="EC" id="2.3.2.27"/>
    </reaction>
</comment>
<evidence type="ECO:0000256" key="1">
    <source>
        <dbReference type="ARBA" id="ARBA00000900"/>
    </source>
</evidence>
<reference evidence="17" key="1">
    <citation type="submission" date="2022-03" db="EMBL/GenBank/DDBJ databases">
        <authorList>
            <person name="Legras J.-L."/>
            <person name="Devillers H."/>
            <person name="Grondin C."/>
        </authorList>
    </citation>
    <scope>NUCLEOTIDE SEQUENCE</scope>
    <source>
        <strain evidence="17">CLIB 1423</strain>
    </source>
</reference>
<dbReference type="Proteomes" id="UP000837801">
    <property type="component" value="Unassembled WGS sequence"/>
</dbReference>
<dbReference type="Gene3D" id="1.10.10.10">
    <property type="entry name" value="Winged helix-like DNA-binding domain superfamily/Winged helix DNA-binding domain"/>
    <property type="match status" value="1"/>
</dbReference>
<evidence type="ECO:0000313" key="17">
    <source>
        <dbReference type="EMBL" id="CAH2353953.1"/>
    </source>
</evidence>
<accession>A0A9P0VZF7</accession>
<dbReference type="OrthoDB" id="185455at2759"/>
<keyword evidence="9 15" id="KW-0863">Zinc-finger</keyword>
<evidence type="ECO:0000256" key="11">
    <source>
        <dbReference type="ARBA" id="ARBA00022833"/>
    </source>
</evidence>
<dbReference type="GO" id="GO:0030915">
    <property type="term" value="C:Smc5-Smc6 complex"/>
    <property type="evidence" value="ECO:0007669"/>
    <property type="project" value="UniProtKB-UniRule"/>
</dbReference>
<evidence type="ECO:0000256" key="4">
    <source>
        <dbReference type="ARBA" id="ARBA00012483"/>
    </source>
</evidence>
<keyword evidence="11 15" id="KW-0862">Zinc</keyword>
<evidence type="ECO:0000256" key="12">
    <source>
        <dbReference type="ARBA" id="ARBA00023172"/>
    </source>
</evidence>
<evidence type="ECO:0000256" key="3">
    <source>
        <dbReference type="ARBA" id="ARBA00010258"/>
    </source>
</evidence>
<evidence type="ECO:0000256" key="7">
    <source>
        <dbReference type="ARBA" id="ARBA00022723"/>
    </source>
</evidence>
<keyword evidence="8 15" id="KW-0227">DNA damage</keyword>
<evidence type="ECO:0000256" key="9">
    <source>
        <dbReference type="ARBA" id="ARBA00022771"/>
    </source>
</evidence>
<dbReference type="AlphaFoldDB" id="A0A9P0VZF7"/>
<proteinExistence type="inferred from homology"/>
<dbReference type="InterPro" id="IPR014857">
    <property type="entry name" value="Nse1_RING_C4HC3-type"/>
</dbReference>
<evidence type="ECO:0000256" key="5">
    <source>
        <dbReference type="ARBA" id="ARBA00019422"/>
    </source>
</evidence>
<evidence type="ECO:0000256" key="14">
    <source>
        <dbReference type="ARBA" id="ARBA00023242"/>
    </source>
</evidence>
<dbReference type="InterPro" id="IPR011513">
    <property type="entry name" value="Nse1"/>
</dbReference>
<evidence type="ECO:0000259" key="16">
    <source>
        <dbReference type="Pfam" id="PF08746"/>
    </source>
</evidence>
<keyword evidence="7 15" id="KW-0479">Metal-binding</keyword>
<comment type="similarity">
    <text evidence="3 15">Belongs to the NSE1 family.</text>
</comment>
<evidence type="ECO:0000256" key="13">
    <source>
        <dbReference type="ARBA" id="ARBA00023204"/>
    </source>
</evidence>
<dbReference type="PANTHER" id="PTHR20973">
    <property type="entry name" value="NON-SMC ELEMENT 1-RELATED"/>
    <property type="match status" value="1"/>
</dbReference>
<comment type="subcellular location">
    <subcellularLocation>
        <location evidence="2 15">Nucleus</location>
    </subcellularLocation>
</comment>
<protein>
    <recommendedName>
        <fullName evidence="5 15">Non-structural maintenance of chromosomes element 1 homolog</fullName>
        <ecNumber evidence="4 15">2.3.2.27</ecNumber>
    </recommendedName>
</protein>
<keyword evidence="13 15" id="KW-0234">DNA repair</keyword>
<feature type="domain" description="Non-structural maintenance of chromosomes element 1 RING C4HC3-type" evidence="16">
    <location>
        <begin position="211"/>
        <end position="253"/>
    </location>
</feature>